<dbReference type="EMBL" id="VUMH01000009">
    <property type="protein sequence ID" value="MSS28353.1"/>
    <property type="molecule type" value="Genomic_DNA"/>
</dbReference>
<evidence type="ECO:0000313" key="1">
    <source>
        <dbReference type="EMBL" id="MSS28353.1"/>
    </source>
</evidence>
<sequence length="117" mass="13206">MKSSDAVHGAARREAAWIQPKTVFFRLNEPLKTLSFSKVICSRSDLPGLDPSLNSRQRKAEFFSRQGAKRELAEAVLAYREVNFRFTTPLHGKRGCFAAGALTRLSLNERLRKRRGG</sequence>
<gene>
    <name evidence="1" type="ORF">FYJ44_09965</name>
</gene>
<reference evidence="1 2" key="1">
    <citation type="submission" date="2019-09" db="EMBL/GenBank/DDBJ databases">
        <title>In-depth cultivation of the pig gut microbiome towards novel bacterial diversity and tailored functional studies.</title>
        <authorList>
            <person name="Wylensek D."/>
            <person name="Hitch T.C.A."/>
            <person name="Clavel T."/>
        </authorList>
    </citation>
    <scope>NUCLEOTIDE SEQUENCE [LARGE SCALE GENOMIC DNA]</scope>
    <source>
        <strain evidence="1 2">PG-178-WT-4</strain>
    </source>
</reference>
<organism evidence="1 2">
    <name type="scientific">Desulfovibrio porci</name>
    <dbReference type="NCBI Taxonomy" id="2605782"/>
    <lineage>
        <taxon>Bacteria</taxon>
        <taxon>Pseudomonadati</taxon>
        <taxon>Thermodesulfobacteriota</taxon>
        <taxon>Desulfovibrionia</taxon>
        <taxon>Desulfovibrionales</taxon>
        <taxon>Desulfovibrionaceae</taxon>
        <taxon>Desulfovibrio</taxon>
    </lineage>
</organism>
<proteinExistence type="predicted"/>
<protein>
    <submittedName>
        <fullName evidence="1">Uncharacterized protein</fullName>
    </submittedName>
</protein>
<comment type="caution">
    <text evidence="1">The sequence shown here is derived from an EMBL/GenBank/DDBJ whole genome shotgun (WGS) entry which is preliminary data.</text>
</comment>
<accession>A0A6L5XM42</accession>
<dbReference type="AlphaFoldDB" id="A0A6L5XM42"/>
<dbReference type="RefSeq" id="WP_154511658.1">
    <property type="nucleotide sequence ID" value="NZ_JAXELC010000029.1"/>
</dbReference>
<evidence type="ECO:0000313" key="2">
    <source>
        <dbReference type="Proteomes" id="UP000477488"/>
    </source>
</evidence>
<dbReference type="Proteomes" id="UP000477488">
    <property type="component" value="Unassembled WGS sequence"/>
</dbReference>
<keyword evidence="2" id="KW-1185">Reference proteome</keyword>
<name>A0A6L5XM42_9BACT</name>